<comment type="caution">
    <text evidence="1">The sequence shown here is derived from an EMBL/GenBank/DDBJ whole genome shotgun (WGS) entry which is preliminary data.</text>
</comment>
<keyword evidence="2" id="KW-1185">Reference proteome</keyword>
<accession>A0ABN7ZP37</accession>
<reference evidence="1 2" key="1">
    <citation type="submission" date="2021-08" db="EMBL/GenBank/DDBJ databases">
        <authorList>
            <person name="Peeters C."/>
        </authorList>
    </citation>
    <scope>NUCLEOTIDE SEQUENCE [LARGE SCALE GENOMIC DNA]</scope>
    <source>
        <strain evidence="1 2">LMG 32289</strain>
    </source>
</reference>
<dbReference type="RefSeq" id="WP_223995222.1">
    <property type="nucleotide sequence ID" value="NZ_CAJZAG010000016.1"/>
</dbReference>
<protein>
    <submittedName>
        <fullName evidence="1">Uncharacterized protein</fullName>
    </submittedName>
</protein>
<name>A0ABN7ZP37_9BURK</name>
<gene>
    <name evidence="1" type="ORF">LMG32289_06152</name>
</gene>
<dbReference type="EMBL" id="CAJZAG010000016">
    <property type="protein sequence ID" value="CAG9185902.1"/>
    <property type="molecule type" value="Genomic_DNA"/>
</dbReference>
<evidence type="ECO:0000313" key="2">
    <source>
        <dbReference type="Proteomes" id="UP000706525"/>
    </source>
</evidence>
<sequence>MHHDLSPHAPASVAITDANTDTVTRYLEHRGIATEIAYLGETEFELGRSATLGDLALIYRVEDHALLICEIRSLQTPESLGSALRQFVRFVLQLNGTLTGIDVVRGILPFIAQGAGRQLQERLCRVYLRRGARAIHRSDGDVEIEFAIHSSHCTALESV</sequence>
<proteinExistence type="predicted"/>
<evidence type="ECO:0000313" key="1">
    <source>
        <dbReference type="EMBL" id="CAG9185902.1"/>
    </source>
</evidence>
<organism evidence="1 2">
    <name type="scientific">Cupriavidus pampae</name>
    <dbReference type="NCBI Taxonomy" id="659251"/>
    <lineage>
        <taxon>Bacteria</taxon>
        <taxon>Pseudomonadati</taxon>
        <taxon>Pseudomonadota</taxon>
        <taxon>Betaproteobacteria</taxon>
        <taxon>Burkholderiales</taxon>
        <taxon>Burkholderiaceae</taxon>
        <taxon>Cupriavidus</taxon>
    </lineage>
</organism>
<dbReference type="Proteomes" id="UP000706525">
    <property type="component" value="Unassembled WGS sequence"/>
</dbReference>